<proteinExistence type="predicted"/>
<evidence type="ECO:0000313" key="3">
    <source>
        <dbReference type="Proteomes" id="UP000244523"/>
    </source>
</evidence>
<reference evidence="2 3" key="1">
    <citation type="submission" date="2018-04" db="EMBL/GenBank/DDBJ databases">
        <title>Genomic Encyclopedia of Archaeal and Bacterial Type Strains, Phase II (KMG-II): from individual species to whole genera.</title>
        <authorList>
            <person name="Goeker M."/>
        </authorList>
    </citation>
    <scope>NUCLEOTIDE SEQUENCE [LARGE SCALE GENOMIC DNA]</scope>
    <source>
        <strain evidence="2 3">DSM 29955</strain>
    </source>
</reference>
<dbReference type="Proteomes" id="UP000244523">
    <property type="component" value="Unassembled WGS sequence"/>
</dbReference>
<evidence type="ECO:0000313" key="2">
    <source>
        <dbReference type="EMBL" id="PUB18533.1"/>
    </source>
</evidence>
<accession>A0A2T6KPN6</accession>
<protein>
    <submittedName>
        <fullName evidence="2">Uncharacterized protein YjiS (DUF1127 family)</fullName>
    </submittedName>
</protein>
<dbReference type="OrthoDB" id="8116725at2"/>
<sequence length="69" mass="7475">MAAIDTSRPVAGSTAGRIFSVFFNIADTFSAWKDARATRNALSKLTTRELDDIGLCTSDIEAVATRSHR</sequence>
<evidence type="ECO:0000259" key="1">
    <source>
        <dbReference type="Pfam" id="PF06568"/>
    </source>
</evidence>
<dbReference type="InterPro" id="IPR009506">
    <property type="entry name" value="YjiS-like"/>
</dbReference>
<dbReference type="RefSeq" id="WP_108385067.1">
    <property type="nucleotide sequence ID" value="NZ_QBUD01000001.1"/>
</dbReference>
<feature type="domain" description="YjiS-like" evidence="1">
    <location>
        <begin position="26"/>
        <end position="61"/>
    </location>
</feature>
<organism evidence="2 3">
    <name type="scientific">Yoonia sediminilitoris</name>
    <dbReference type="NCBI Taxonomy" id="1286148"/>
    <lineage>
        <taxon>Bacteria</taxon>
        <taxon>Pseudomonadati</taxon>
        <taxon>Pseudomonadota</taxon>
        <taxon>Alphaproteobacteria</taxon>
        <taxon>Rhodobacterales</taxon>
        <taxon>Paracoccaceae</taxon>
        <taxon>Yoonia</taxon>
    </lineage>
</organism>
<gene>
    <name evidence="2" type="ORF">C8N45_101117</name>
</gene>
<keyword evidence="3" id="KW-1185">Reference proteome</keyword>
<comment type="caution">
    <text evidence="2">The sequence shown here is derived from an EMBL/GenBank/DDBJ whole genome shotgun (WGS) entry which is preliminary data.</text>
</comment>
<dbReference type="Pfam" id="PF06568">
    <property type="entry name" value="YjiS-like"/>
    <property type="match status" value="1"/>
</dbReference>
<dbReference type="AlphaFoldDB" id="A0A2T6KPN6"/>
<dbReference type="EMBL" id="QBUD01000001">
    <property type="protein sequence ID" value="PUB18533.1"/>
    <property type="molecule type" value="Genomic_DNA"/>
</dbReference>
<name>A0A2T6KPN6_9RHOB</name>